<comment type="caution">
    <text evidence="3">The sequence shown here is derived from an EMBL/GenBank/DDBJ whole genome shotgun (WGS) entry which is preliminary data.</text>
</comment>
<dbReference type="InterPro" id="IPR005031">
    <property type="entry name" value="COQ10_START"/>
</dbReference>
<dbReference type="InterPro" id="IPR023393">
    <property type="entry name" value="START-like_dom_sf"/>
</dbReference>
<evidence type="ECO:0000313" key="3">
    <source>
        <dbReference type="EMBL" id="MBC2595072.1"/>
    </source>
</evidence>
<dbReference type="RefSeq" id="WP_185676035.1">
    <property type="nucleotide sequence ID" value="NZ_JACHVB010000035.1"/>
</dbReference>
<feature type="domain" description="Coenzyme Q-binding protein COQ10 START" evidence="2">
    <location>
        <begin position="12"/>
        <end position="130"/>
    </location>
</feature>
<keyword evidence="4" id="KW-1185">Reference proteome</keyword>
<protein>
    <submittedName>
        <fullName evidence="3">SRPBCC family protein</fullName>
    </submittedName>
</protein>
<accession>A0A842HF71</accession>
<dbReference type="AlphaFoldDB" id="A0A842HF71"/>
<evidence type="ECO:0000313" key="4">
    <source>
        <dbReference type="Proteomes" id="UP000546464"/>
    </source>
</evidence>
<organism evidence="3 4">
    <name type="scientific">Ruficoccus amylovorans</name>
    <dbReference type="NCBI Taxonomy" id="1804625"/>
    <lineage>
        <taxon>Bacteria</taxon>
        <taxon>Pseudomonadati</taxon>
        <taxon>Verrucomicrobiota</taxon>
        <taxon>Opitutia</taxon>
        <taxon>Puniceicoccales</taxon>
        <taxon>Cerasicoccaceae</taxon>
        <taxon>Ruficoccus</taxon>
    </lineage>
</organism>
<sequence>MKHRLHAELELPLPVERVFSFFADARNLQRITPDNLGFEILTPEPITMCPGTLIDYRLRISGFPMRWRTRIPVWNPPHHFVDEQLAGPYKSWVHHHHFESFDGGTRIIDDVTYELPLTPLGDLAYPLIRRRVEAIFSYRNTAIPALLLADTEA</sequence>
<dbReference type="Pfam" id="PF03364">
    <property type="entry name" value="Polyketide_cyc"/>
    <property type="match status" value="1"/>
</dbReference>
<dbReference type="Proteomes" id="UP000546464">
    <property type="component" value="Unassembled WGS sequence"/>
</dbReference>
<proteinExistence type="inferred from homology"/>
<comment type="similarity">
    <text evidence="1">Belongs to the ribosome association toxin RatA family.</text>
</comment>
<evidence type="ECO:0000256" key="1">
    <source>
        <dbReference type="ARBA" id="ARBA00008918"/>
    </source>
</evidence>
<name>A0A842HF71_9BACT</name>
<dbReference type="EMBL" id="JACHVB010000035">
    <property type="protein sequence ID" value="MBC2595072.1"/>
    <property type="molecule type" value="Genomic_DNA"/>
</dbReference>
<dbReference type="SUPFAM" id="SSF55961">
    <property type="entry name" value="Bet v1-like"/>
    <property type="match status" value="1"/>
</dbReference>
<gene>
    <name evidence="3" type="ORF">H5P28_12465</name>
</gene>
<reference evidence="3 4" key="1">
    <citation type="submission" date="2020-07" db="EMBL/GenBank/DDBJ databases">
        <authorList>
            <person name="Feng X."/>
        </authorList>
    </citation>
    <scope>NUCLEOTIDE SEQUENCE [LARGE SCALE GENOMIC DNA]</scope>
    <source>
        <strain evidence="3 4">JCM31066</strain>
    </source>
</reference>
<dbReference type="Gene3D" id="3.30.530.20">
    <property type="match status" value="1"/>
</dbReference>
<evidence type="ECO:0000259" key="2">
    <source>
        <dbReference type="Pfam" id="PF03364"/>
    </source>
</evidence>
<dbReference type="CDD" id="cd07820">
    <property type="entry name" value="SRPBCC_3"/>
    <property type="match status" value="1"/>
</dbReference>